<evidence type="ECO:0000313" key="3">
    <source>
        <dbReference type="EMBL" id="MBC8335759.1"/>
    </source>
</evidence>
<comment type="caution">
    <text evidence="3">The sequence shown here is derived from an EMBL/GenBank/DDBJ whole genome shotgun (WGS) entry which is preliminary data.</text>
</comment>
<dbReference type="Proteomes" id="UP000614469">
    <property type="component" value="Unassembled WGS sequence"/>
</dbReference>
<dbReference type="PANTHER" id="PTHR43540:SF6">
    <property type="entry name" value="ISOCHORISMATASE-LIKE DOMAIN-CONTAINING PROTEIN"/>
    <property type="match status" value="1"/>
</dbReference>
<organism evidence="3 4">
    <name type="scientific">Candidatus Desulfolinea nitratireducens</name>
    <dbReference type="NCBI Taxonomy" id="2841698"/>
    <lineage>
        <taxon>Bacteria</taxon>
        <taxon>Bacillati</taxon>
        <taxon>Chloroflexota</taxon>
        <taxon>Anaerolineae</taxon>
        <taxon>Anaerolineales</taxon>
        <taxon>Anaerolineales incertae sedis</taxon>
        <taxon>Candidatus Desulfolinea</taxon>
    </lineage>
</organism>
<dbReference type="GO" id="GO:0016787">
    <property type="term" value="F:hydrolase activity"/>
    <property type="evidence" value="ECO:0007669"/>
    <property type="project" value="UniProtKB-KW"/>
</dbReference>
<evidence type="ECO:0000259" key="2">
    <source>
        <dbReference type="Pfam" id="PF00857"/>
    </source>
</evidence>
<accession>A0A8J6TJ85</accession>
<dbReference type="CDD" id="cd00431">
    <property type="entry name" value="cysteine_hydrolases"/>
    <property type="match status" value="1"/>
</dbReference>
<reference evidence="3 4" key="1">
    <citation type="submission" date="2020-08" db="EMBL/GenBank/DDBJ databases">
        <title>Bridging the membrane lipid divide: bacteria of the FCB group superphylum have the potential to synthesize archaeal ether lipids.</title>
        <authorList>
            <person name="Villanueva L."/>
            <person name="Von Meijenfeldt F.A.B."/>
            <person name="Westbye A.B."/>
            <person name="Yadav S."/>
            <person name="Hopmans E.C."/>
            <person name="Dutilh B.E."/>
            <person name="Sinninghe Damste J.S."/>
        </authorList>
    </citation>
    <scope>NUCLEOTIDE SEQUENCE [LARGE SCALE GENOMIC DNA]</scope>
    <source>
        <strain evidence="3">NIOZ-UU36</strain>
    </source>
</reference>
<feature type="domain" description="Isochorismatase-like" evidence="2">
    <location>
        <begin position="37"/>
        <end position="205"/>
    </location>
</feature>
<sequence>MKTRYFTPETLFEKGQAMKDDLAPLLRDQGTFIPAKSALLILDMQRYFLEEDSHAYIPSAEAILPRVDALRAAYVDAGLPVVWTRHLNTSADAGSMSRWWRDLIDAKNPLSEIHSALDTSSGLVIEKTQYDAFYQTNLAEYLRDQNVEQVVISGVMTHLCCETTARSAFMQGFEVFFLIDGTATYTEEHHRATLLNLAHGFARPVLCEEIINTTKTQNAQRKTNES</sequence>
<dbReference type="EMBL" id="JACNJN010000121">
    <property type="protein sequence ID" value="MBC8335759.1"/>
    <property type="molecule type" value="Genomic_DNA"/>
</dbReference>
<dbReference type="AlphaFoldDB" id="A0A8J6TJ85"/>
<name>A0A8J6TJ85_9CHLR</name>
<evidence type="ECO:0000256" key="1">
    <source>
        <dbReference type="ARBA" id="ARBA00022801"/>
    </source>
</evidence>
<evidence type="ECO:0000313" key="4">
    <source>
        <dbReference type="Proteomes" id="UP000614469"/>
    </source>
</evidence>
<gene>
    <name evidence="3" type="ORF">H8E29_10860</name>
</gene>
<dbReference type="InterPro" id="IPR000868">
    <property type="entry name" value="Isochorismatase-like_dom"/>
</dbReference>
<dbReference type="InterPro" id="IPR036380">
    <property type="entry name" value="Isochorismatase-like_sf"/>
</dbReference>
<dbReference type="PANTHER" id="PTHR43540">
    <property type="entry name" value="PEROXYUREIDOACRYLATE/UREIDOACRYLATE AMIDOHYDROLASE-RELATED"/>
    <property type="match status" value="1"/>
</dbReference>
<protein>
    <submittedName>
        <fullName evidence="3">Isochorismatase family protein</fullName>
    </submittedName>
</protein>
<dbReference type="Pfam" id="PF00857">
    <property type="entry name" value="Isochorismatase"/>
    <property type="match status" value="1"/>
</dbReference>
<keyword evidence="1" id="KW-0378">Hydrolase</keyword>
<dbReference type="SUPFAM" id="SSF52499">
    <property type="entry name" value="Isochorismatase-like hydrolases"/>
    <property type="match status" value="1"/>
</dbReference>
<dbReference type="Gene3D" id="3.40.50.850">
    <property type="entry name" value="Isochorismatase-like"/>
    <property type="match status" value="1"/>
</dbReference>
<proteinExistence type="predicted"/>
<dbReference type="InterPro" id="IPR050272">
    <property type="entry name" value="Isochorismatase-like_hydrls"/>
</dbReference>